<dbReference type="AlphaFoldDB" id="A0A4R0HE98"/>
<feature type="transmembrane region" description="Helical" evidence="1">
    <location>
        <begin position="6"/>
        <end position="24"/>
    </location>
</feature>
<sequence length="119" mass="13529">MFTGDNVGLILSIVTPCFLIYLVFHTGMAHDDFKKNGIRTVAKINNIKQISTSGTGSPKCVFTLSFTTQDGQDISLEKTQVVTVLDMMPLERERKVDIYYKKENPKKIWLILESESRIK</sequence>
<keyword evidence="3" id="KW-1185">Reference proteome</keyword>
<dbReference type="EMBL" id="SJOP01000009">
    <property type="protein sequence ID" value="TCC07122.1"/>
    <property type="molecule type" value="Genomic_DNA"/>
</dbReference>
<evidence type="ECO:0008006" key="4">
    <source>
        <dbReference type="Google" id="ProtNLM"/>
    </source>
</evidence>
<keyword evidence="1" id="KW-1133">Transmembrane helix</keyword>
<dbReference type="Proteomes" id="UP000291793">
    <property type="component" value="Unassembled WGS sequence"/>
</dbReference>
<comment type="caution">
    <text evidence="2">The sequence shown here is derived from an EMBL/GenBank/DDBJ whole genome shotgun (WGS) entry which is preliminary data.</text>
</comment>
<accession>A0A4R0HE98</accession>
<organism evidence="2 3">
    <name type="scientific">Kosakonia quasisacchari</name>
    <dbReference type="NCBI Taxonomy" id="2529380"/>
    <lineage>
        <taxon>Bacteria</taxon>
        <taxon>Pseudomonadati</taxon>
        <taxon>Pseudomonadota</taxon>
        <taxon>Gammaproteobacteria</taxon>
        <taxon>Enterobacterales</taxon>
        <taxon>Enterobacteriaceae</taxon>
        <taxon>Kosakonia</taxon>
    </lineage>
</organism>
<proteinExistence type="predicted"/>
<reference evidence="2 3" key="1">
    <citation type="submission" date="2019-02" db="EMBL/GenBank/DDBJ databases">
        <title>The draft genome of Kosakonia quasisacchari strain WCHKQ120001.</title>
        <authorList>
            <person name="Wang C."/>
            <person name="Feng Y."/>
            <person name="Zong Z."/>
        </authorList>
    </citation>
    <scope>NUCLEOTIDE SEQUENCE [LARGE SCALE GENOMIC DNA]</scope>
    <source>
        <strain evidence="2 3">WCHKQ120001</strain>
    </source>
</reference>
<dbReference type="RefSeq" id="WP_131409730.1">
    <property type="nucleotide sequence ID" value="NZ_SJOP01000009.1"/>
</dbReference>
<evidence type="ECO:0000313" key="2">
    <source>
        <dbReference type="EMBL" id="TCC07122.1"/>
    </source>
</evidence>
<gene>
    <name evidence="2" type="ORF">E0L21_11950</name>
</gene>
<protein>
    <recommendedName>
        <fullName evidence="4">DUF3592 domain-containing protein</fullName>
    </recommendedName>
</protein>
<dbReference type="OrthoDB" id="6626613at2"/>
<evidence type="ECO:0000256" key="1">
    <source>
        <dbReference type="SAM" id="Phobius"/>
    </source>
</evidence>
<name>A0A4R0HE98_9ENTR</name>
<keyword evidence="1" id="KW-0812">Transmembrane</keyword>
<evidence type="ECO:0000313" key="3">
    <source>
        <dbReference type="Proteomes" id="UP000291793"/>
    </source>
</evidence>
<keyword evidence="1" id="KW-0472">Membrane</keyword>